<dbReference type="RefSeq" id="WP_262873127.1">
    <property type="nucleotide sequence ID" value="NZ_BAABKW010000005.1"/>
</dbReference>
<protein>
    <submittedName>
        <fullName evidence="2">DUF4386 domain-containing protein</fullName>
    </submittedName>
</protein>
<feature type="transmembrane region" description="Helical" evidence="1">
    <location>
        <begin position="158"/>
        <end position="178"/>
    </location>
</feature>
<organism evidence="2 3">
    <name type="scientific">Microbacterium fluvii</name>
    <dbReference type="NCBI Taxonomy" id="415215"/>
    <lineage>
        <taxon>Bacteria</taxon>
        <taxon>Bacillati</taxon>
        <taxon>Actinomycetota</taxon>
        <taxon>Actinomycetes</taxon>
        <taxon>Micrococcales</taxon>
        <taxon>Microbacteriaceae</taxon>
        <taxon>Microbacterium</taxon>
    </lineage>
</organism>
<feature type="transmembrane region" description="Helical" evidence="1">
    <location>
        <begin position="41"/>
        <end position="66"/>
    </location>
</feature>
<keyword evidence="3" id="KW-1185">Reference proteome</keyword>
<gene>
    <name evidence="2" type="ORF">ACFQRL_04480</name>
</gene>
<proteinExistence type="predicted"/>
<keyword evidence="1" id="KW-0812">Transmembrane</keyword>
<dbReference type="Proteomes" id="UP001596507">
    <property type="component" value="Unassembled WGS sequence"/>
</dbReference>
<dbReference type="InterPro" id="IPR025495">
    <property type="entry name" value="DUF4386"/>
</dbReference>
<reference evidence="3" key="1">
    <citation type="journal article" date="2019" name="Int. J. Syst. Evol. Microbiol.">
        <title>The Global Catalogue of Microorganisms (GCM) 10K type strain sequencing project: providing services to taxonomists for standard genome sequencing and annotation.</title>
        <authorList>
            <consortium name="The Broad Institute Genomics Platform"/>
            <consortium name="The Broad Institute Genome Sequencing Center for Infectious Disease"/>
            <person name="Wu L."/>
            <person name="Ma J."/>
        </authorList>
    </citation>
    <scope>NUCLEOTIDE SEQUENCE [LARGE SCALE GENOMIC DNA]</scope>
    <source>
        <strain evidence="3">CGMCC 1.15772</strain>
    </source>
</reference>
<evidence type="ECO:0000256" key="1">
    <source>
        <dbReference type="SAM" id="Phobius"/>
    </source>
</evidence>
<dbReference type="EMBL" id="JBHTBE010000001">
    <property type="protein sequence ID" value="MFC7268215.1"/>
    <property type="molecule type" value="Genomic_DNA"/>
</dbReference>
<feature type="transmembrane region" description="Helical" evidence="1">
    <location>
        <begin position="184"/>
        <end position="206"/>
    </location>
</feature>
<keyword evidence="1" id="KW-0472">Membrane</keyword>
<accession>A0ABW2HAX7</accession>
<evidence type="ECO:0000313" key="2">
    <source>
        <dbReference type="EMBL" id="MFC7268215.1"/>
    </source>
</evidence>
<dbReference type="Pfam" id="PF14329">
    <property type="entry name" value="DUF4386"/>
    <property type="match status" value="1"/>
</dbReference>
<sequence>MTRLRSLALAAGLLYLVTHVTSVGAAIFYRLATEGGGAGLIQVGVALEVTLALACVGNGIVLLAVLRPYAPVGAAAFAGLRGLEAAIIGAGTLPMIVLVQLQTGAIAAPTDPALEPTLEWLHEASFLVGQGLVIAVNTVILAVALWRSRLVFPGIPILGAIGGTLVLLSDLGQLFGVVEQSGSLAMVLAVPIFAFELWFAGYMLFVGFRPDSPERMVVSAEAAAAPSR</sequence>
<name>A0ABW2HAX7_9MICO</name>
<evidence type="ECO:0000313" key="3">
    <source>
        <dbReference type="Proteomes" id="UP001596507"/>
    </source>
</evidence>
<feature type="transmembrane region" description="Helical" evidence="1">
    <location>
        <begin position="127"/>
        <end position="146"/>
    </location>
</feature>
<keyword evidence="1" id="KW-1133">Transmembrane helix</keyword>
<feature type="transmembrane region" description="Helical" evidence="1">
    <location>
        <begin position="86"/>
        <end position="107"/>
    </location>
</feature>
<comment type="caution">
    <text evidence="2">The sequence shown here is derived from an EMBL/GenBank/DDBJ whole genome shotgun (WGS) entry which is preliminary data.</text>
</comment>